<evidence type="ECO:0000313" key="2">
    <source>
        <dbReference type="EMBL" id="GAA1519421.1"/>
    </source>
</evidence>
<name>A0ABN2AIQ9_9ACTN</name>
<feature type="compositionally biased region" description="Basic and acidic residues" evidence="1">
    <location>
        <begin position="1"/>
        <end position="21"/>
    </location>
</feature>
<feature type="region of interest" description="Disordered" evidence="1">
    <location>
        <begin position="1"/>
        <end position="34"/>
    </location>
</feature>
<comment type="caution">
    <text evidence="2">The sequence shown here is derived from an EMBL/GenBank/DDBJ whole genome shotgun (WGS) entry which is preliminary data.</text>
</comment>
<accession>A0ABN2AIQ9</accession>
<gene>
    <name evidence="2" type="ORF">GCM10009788_24200</name>
</gene>
<evidence type="ECO:0000256" key="1">
    <source>
        <dbReference type="SAM" id="MobiDB-lite"/>
    </source>
</evidence>
<organism evidence="2 3">
    <name type="scientific">Nocardioides humi</name>
    <dbReference type="NCBI Taxonomy" id="449461"/>
    <lineage>
        <taxon>Bacteria</taxon>
        <taxon>Bacillati</taxon>
        <taxon>Actinomycetota</taxon>
        <taxon>Actinomycetes</taxon>
        <taxon>Propionibacteriales</taxon>
        <taxon>Nocardioidaceae</taxon>
        <taxon>Nocardioides</taxon>
    </lineage>
</organism>
<proteinExistence type="predicted"/>
<keyword evidence="3" id="KW-1185">Reference proteome</keyword>
<dbReference type="EMBL" id="BAAAOR010000019">
    <property type="protein sequence ID" value="GAA1519421.1"/>
    <property type="molecule type" value="Genomic_DNA"/>
</dbReference>
<sequence length="96" mass="10492">MTNEPGSDRSNRPATHRRVEVVKPMTNTHDGETRTPEQVAELFTIAGREIEAIEQLTGCVAQLHEVQAAKAQLASLTPAEVRAALEFRRGTIGEAQ</sequence>
<protein>
    <submittedName>
        <fullName evidence="2">Uncharacterized protein</fullName>
    </submittedName>
</protein>
<evidence type="ECO:0000313" key="3">
    <source>
        <dbReference type="Proteomes" id="UP001500842"/>
    </source>
</evidence>
<dbReference type="Proteomes" id="UP001500842">
    <property type="component" value="Unassembled WGS sequence"/>
</dbReference>
<reference evidence="2 3" key="1">
    <citation type="journal article" date="2019" name="Int. J. Syst. Evol. Microbiol.">
        <title>The Global Catalogue of Microorganisms (GCM) 10K type strain sequencing project: providing services to taxonomists for standard genome sequencing and annotation.</title>
        <authorList>
            <consortium name="The Broad Institute Genomics Platform"/>
            <consortium name="The Broad Institute Genome Sequencing Center for Infectious Disease"/>
            <person name="Wu L."/>
            <person name="Ma J."/>
        </authorList>
    </citation>
    <scope>NUCLEOTIDE SEQUENCE [LARGE SCALE GENOMIC DNA]</scope>
    <source>
        <strain evidence="2 3">JCM 14942</strain>
    </source>
</reference>